<reference evidence="1" key="1">
    <citation type="submission" date="2023-07" db="EMBL/GenBank/DDBJ databases">
        <title>Genomic Encyclopedia of Type Strains, Phase IV (KMG-IV): sequencing the most valuable type-strain genomes for metagenomic binning, comparative biology and taxonomic classification.</title>
        <authorList>
            <person name="Goeker M."/>
        </authorList>
    </citation>
    <scope>NUCLEOTIDE SEQUENCE</scope>
    <source>
        <strain evidence="1">DSM 21202</strain>
    </source>
</reference>
<evidence type="ECO:0000313" key="1">
    <source>
        <dbReference type="EMBL" id="MDQ0317749.1"/>
    </source>
</evidence>
<accession>A0AAE3VSS2</accession>
<keyword evidence="2" id="KW-1185">Reference proteome</keyword>
<dbReference type="EMBL" id="JAUSUL010000008">
    <property type="protein sequence ID" value="MDQ0317749.1"/>
    <property type="molecule type" value="Genomic_DNA"/>
</dbReference>
<comment type="caution">
    <text evidence="1">The sequence shown here is derived from an EMBL/GenBank/DDBJ whole genome shotgun (WGS) entry which is preliminary data.</text>
</comment>
<dbReference type="Proteomes" id="UP001229244">
    <property type="component" value="Unassembled WGS sequence"/>
</dbReference>
<gene>
    <name evidence="1" type="ORF">J2S73_004236</name>
</gene>
<name>A0AAE3VSS2_9HYPH</name>
<protein>
    <submittedName>
        <fullName evidence="1">Uncharacterized protein</fullName>
    </submittedName>
</protein>
<dbReference type="RefSeq" id="WP_306887676.1">
    <property type="nucleotide sequence ID" value="NZ_JAUSUL010000008.1"/>
</dbReference>
<proteinExistence type="predicted"/>
<sequence length="67" mass="7129">MIKVKLSAPRAHGWFDKIVQVVGGAPSGDAKVMATSVGTFLLGKDGTWRHAADPKVTIEHFSLRGLA</sequence>
<dbReference type="AlphaFoldDB" id="A0AAE3VSS2"/>
<organism evidence="1 2">
    <name type="scientific">Amorphus orientalis</name>
    <dbReference type="NCBI Taxonomy" id="649198"/>
    <lineage>
        <taxon>Bacteria</taxon>
        <taxon>Pseudomonadati</taxon>
        <taxon>Pseudomonadota</taxon>
        <taxon>Alphaproteobacteria</taxon>
        <taxon>Hyphomicrobiales</taxon>
        <taxon>Amorphaceae</taxon>
        <taxon>Amorphus</taxon>
    </lineage>
</organism>
<evidence type="ECO:0000313" key="2">
    <source>
        <dbReference type="Proteomes" id="UP001229244"/>
    </source>
</evidence>